<dbReference type="OrthoDB" id="4845137at2759"/>
<gene>
    <name evidence="3" type="ORF">CH63R_10614</name>
</gene>
<protein>
    <submittedName>
        <fullName evidence="3">Ankyrin</fullName>
    </submittedName>
</protein>
<dbReference type="Proteomes" id="UP000092177">
    <property type="component" value="Unassembled WGS sequence"/>
</dbReference>
<dbReference type="AlphaFoldDB" id="A0A1B7Y3B9"/>
<proteinExistence type="predicted"/>
<feature type="region of interest" description="Disordered" evidence="2">
    <location>
        <begin position="559"/>
        <end position="598"/>
    </location>
</feature>
<organism evidence="3 4">
    <name type="scientific">Colletotrichum higginsianum (strain IMI 349063)</name>
    <name type="common">Crucifer anthracnose fungus</name>
    <dbReference type="NCBI Taxonomy" id="759273"/>
    <lineage>
        <taxon>Eukaryota</taxon>
        <taxon>Fungi</taxon>
        <taxon>Dikarya</taxon>
        <taxon>Ascomycota</taxon>
        <taxon>Pezizomycotina</taxon>
        <taxon>Sordariomycetes</taxon>
        <taxon>Hypocreomycetidae</taxon>
        <taxon>Glomerellales</taxon>
        <taxon>Glomerellaceae</taxon>
        <taxon>Colletotrichum</taxon>
        <taxon>Colletotrichum destructivum species complex</taxon>
    </lineage>
</organism>
<accession>A0A1B7Y3B9</accession>
<reference evidence="4" key="1">
    <citation type="journal article" date="2017" name="BMC Genomics">
        <title>Gapless genome assembly of Colletotrichum higginsianum reveals chromosome structure and association of transposable elements with secondary metabolite gene clusters.</title>
        <authorList>
            <person name="Dallery J.-F."/>
            <person name="Lapalu N."/>
            <person name="Zampounis A."/>
            <person name="Pigne S."/>
            <person name="Luyten I."/>
            <person name="Amselem J."/>
            <person name="Wittenberg A.H.J."/>
            <person name="Zhou S."/>
            <person name="de Queiroz M.V."/>
            <person name="Robin G.P."/>
            <person name="Auger A."/>
            <person name="Hainaut M."/>
            <person name="Henrissat B."/>
            <person name="Kim K.-T."/>
            <person name="Lee Y.-H."/>
            <person name="Lespinet O."/>
            <person name="Schwartz D.C."/>
            <person name="Thon M.R."/>
            <person name="O'Connell R.J."/>
        </authorList>
    </citation>
    <scope>NUCLEOTIDE SEQUENCE [LARGE SCALE GENOMIC DNA]</scope>
    <source>
        <strain evidence="4">IMI 349063</strain>
    </source>
</reference>
<comment type="caution">
    <text evidence="3">The sequence shown here is derived from an EMBL/GenBank/DDBJ whole genome shotgun (WGS) entry which is preliminary data.</text>
</comment>
<dbReference type="KEGG" id="chig:CH63R_10614"/>
<dbReference type="VEuPathDB" id="FungiDB:CH63R_10614"/>
<evidence type="ECO:0000313" key="4">
    <source>
        <dbReference type="Proteomes" id="UP000092177"/>
    </source>
</evidence>
<keyword evidence="4" id="KW-1185">Reference proteome</keyword>
<dbReference type="GeneID" id="28869695"/>
<feature type="region of interest" description="Disordered" evidence="2">
    <location>
        <begin position="683"/>
        <end position="704"/>
    </location>
</feature>
<sequence length="831" mass="93778">MHVKTTMKSVCVPRRCGLCGFELQLGDNIVAVRRSDIKTSQPYKYSIVGFTDSVLGIDYAQCLGRCHHDEQRAGCHVDCIEITPDFTLAKVLEVTTPAFEPPVLADKRRIRWFQSRLAGILETTTRHLPHLPEEVRHNIAAWALDHRLTRRRLVIDCVNKRCAEKVSAVLSVKTSEKIYARHVEFEGVQYIAYLTNAASDDKDILLFDPTSPTSINSLFVANDHLGVRQLLFTDSSKQCTIEQEVGVWWRALKLESLGGRIQYHSDGLKLRDLKGEAMVLPKDCWGVPQLAPECVRFESIWNAEPSYHMSVESCNDPQTTAYSLCWNSQILMLHAHYVKENLDFYQSLRTTDETAIWQYMPLHADEVLTEIWKFNGPFRSAIGLLLVTNQGRSEFLGVQPRPNWSQSEWTLLDLPSDTTSRIYVETTTYGVRRLGFETPRPERRAQVPSFERPTSSYPIFRHGEYYAWNKAKLNEVVEIVPCRRHHRGRVITIGLLLHYTDGNSACVGQIRLDCLGEASSVDPASDGMTDDVELGMEVLRKSYKGMRSVNRLYNGIGGKVHIPRDHHRSPPSRERCSSPASATTASYGSTLAFETDPRLPESLPPYAEYLNEERSPRVRSDAAAAAIFAKSPAGGLAPPEYGNTEQPYDVLDMSPPAFCGEQDINTHATPKRKRSFAAVCSPGTTAKGASHPARIPPSTSLDSGDENNAARFLHLFELQRQQLEQQRQQLELQHEQIEHLQKNVGELQRWNKKLKGLHDELEADCLGLETLQDQANDAINNLPVEDLKANIGDTFKEDMCKLMKDSMAKQIVECVEAQADEVKRKIRQALQ</sequence>
<feature type="coiled-coil region" evidence="1">
    <location>
        <begin position="713"/>
        <end position="743"/>
    </location>
</feature>
<dbReference type="RefSeq" id="XP_018155012.1">
    <property type="nucleotide sequence ID" value="XM_018305588.1"/>
</dbReference>
<evidence type="ECO:0000313" key="3">
    <source>
        <dbReference type="EMBL" id="OBR06494.1"/>
    </source>
</evidence>
<dbReference type="EMBL" id="LTAN01000007">
    <property type="protein sequence ID" value="OBR06494.1"/>
    <property type="molecule type" value="Genomic_DNA"/>
</dbReference>
<evidence type="ECO:0000256" key="1">
    <source>
        <dbReference type="SAM" id="Coils"/>
    </source>
</evidence>
<evidence type="ECO:0000256" key="2">
    <source>
        <dbReference type="SAM" id="MobiDB-lite"/>
    </source>
</evidence>
<name>A0A1B7Y3B9_COLHI</name>
<keyword evidence="1" id="KW-0175">Coiled coil</keyword>